<sequence>MSKQSVGFVVNTEATKKKHILYLEYLRLVLCVENFACLNRKSLLFSREKINTKVNLLEESDPIDADAIFLLMQAPPVSAVAAIPEGVCDENAVVECQRFDKNCELHDDDDVCEVIVGDKGGDVGEVGTDDELRLDREEP</sequence>
<evidence type="ECO:0000313" key="1">
    <source>
        <dbReference type="EnsemblMetazoa" id="GPAI012563-PA"/>
    </source>
</evidence>
<keyword evidence="2" id="KW-1185">Reference proteome</keyword>
<reference evidence="2" key="1">
    <citation type="submission" date="2014-03" db="EMBL/GenBank/DDBJ databases">
        <authorList>
            <person name="Aksoy S."/>
            <person name="Warren W."/>
            <person name="Wilson R.K."/>
        </authorList>
    </citation>
    <scope>NUCLEOTIDE SEQUENCE [LARGE SCALE GENOMIC DNA]</scope>
    <source>
        <strain evidence="2">IAEA</strain>
    </source>
</reference>
<organism evidence="1 2">
    <name type="scientific">Glossina pallidipes</name>
    <name type="common">Tsetse fly</name>
    <dbReference type="NCBI Taxonomy" id="7398"/>
    <lineage>
        <taxon>Eukaryota</taxon>
        <taxon>Metazoa</taxon>
        <taxon>Ecdysozoa</taxon>
        <taxon>Arthropoda</taxon>
        <taxon>Hexapoda</taxon>
        <taxon>Insecta</taxon>
        <taxon>Pterygota</taxon>
        <taxon>Neoptera</taxon>
        <taxon>Endopterygota</taxon>
        <taxon>Diptera</taxon>
        <taxon>Brachycera</taxon>
        <taxon>Muscomorpha</taxon>
        <taxon>Hippoboscoidea</taxon>
        <taxon>Glossinidae</taxon>
        <taxon>Glossina</taxon>
    </lineage>
</organism>
<proteinExistence type="predicted"/>
<dbReference type="AlphaFoldDB" id="A0A1A9ZEY8"/>
<accession>A0A1A9ZEY8</accession>
<name>A0A1A9ZEY8_GLOPL</name>
<dbReference type="Proteomes" id="UP000092445">
    <property type="component" value="Unassembled WGS sequence"/>
</dbReference>
<dbReference type="EnsemblMetazoa" id="GPAI012563-RA">
    <property type="protein sequence ID" value="GPAI012563-PA"/>
    <property type="gene ID" value="GPAI012563"/>
</dbReference>
<reference evidence="1" key="2">
    <citation type="submission" date="2020-05" db="UniProtKB">
        <authorList>
            <consortium name="EnsemblMetazoa"/>
        </authorList>
    </citation>
    <scope>IDENTIFICATION</scope>
    <source>
        <strain evidence="1">IAEA</strain>
    </source>
</reference>
<dbReference type="VEuPathDB" id="VectorBase:GPAI012563"/>
<evidence type="ECO:0000313" key="2">
    <source>
        <dbReference type="Proteomes" id="UP000092445"/>
    </source>
</evidence>
<protein>
    <submittedName>
        <fullName evidence="1">Uncharacterized protein</fullName>
    </submittedName>
</protein>